<name>A0A7J6C3W3_9TELE</name>
<dbReference type="Proteomes" id="UP000579812">
    <property type="component" value="Unassembled WGS sequence"/>
</dbReference>
<organism evidence="2 3">
    <name type="scientific">Onychostoma macrolepis</name>
    <dbReference type="NCBI Taxonomy" id="369639"/>
    <lineage>
        <taxon>Eukaryota</taxon>
        <taxon>Metazoa</taxon>
        <taxon>Chordata</taxon>
        <taxon>Craniata</taxon>
        <taxon>Vertebrata</taxon>
        <taxon>Euteleostomi</taxon>
        <taxon>Actinopterygii</taxon>
        <taxon>Neopterygii</taxon>
        <taxon>Teleostei</taxon>
        <taxon>Ostariophysi</taxon>
        <taxon>Cypriniformes</taxon>
        <taxon>Cyprinidae</taxon>
        <taxon>Acrossocheilinae</taxon>
        <taxon>Onychostoma</taxon>
    </lineage>
</organism>
<comment type="caution">
    <text evidence="2">The sequence shown here is derived from an EMBL/GenBank/DDBJ whole genome shotgun (WGS) entry which is preliminary data.</text>
</comment>
<dbReference type="AlphaFoldDB" id="A0A7J6C3W3"/>
<sequence>MIFLLDNDTESVDVPSIRRDKHRSGALFRAYPRPLPSPGLCPEPAWLPGLFYGSPSPCWRPSTCRCLLEAGVSPGPPVGRPQRSDRPSHLSAVHTALQTSNLNGFFKKGGDSGGQVSELLKQSKRPVFAASCRPVVDTAVPYEQTPERPAIVVEQPQGTPAPDRRRSSEPVEAAAGELLHMLHTAGGADHKTFPPPEMSPLSKAGIFSWDTIRPRLSSSEFLGEREGKACASSTLSASSGPS</sequence>
<feature type="region of interest" description="Disordered" evidence="1">
    <location>
        <begin position="140"/>
        <end position="170"/>
    </location>
</feature>
<evidence type="ECO:0000256" key="1">
    <source>
        <dbReference type="SAM" id="MobiDB-lite"/>
    </source>
</evidence>
<dbReference type="EMBL" id="JAAMOB010000017">
    <property type="protein sequence ID" value="KAF4101896.1"/>
    <property type="molecule type" value="Genomic_DNA"/>
</dbReference>
<protein>
    <submittedName>
        <fullName evidence="2">Uncharacterized protein</fullName>
    </submittedName>
</protein>
<feature type="region of interest" description="Disordered" evidence="1">
    <location>
        <begin position="223"/>
        <end position="242"/>
    </location>
</feature>
<evidence type="ECO:0000313" key="2">
    <source>
        <dbReference type="EMBL" id="KAF4101896.1"/>
    </source>
</evidence>
<gene>
    <name evidence="2" type="ORF">G5714_016696</name>
</gene>
<evidence type="ECO:0000313" key="3">
    <source>
        <dbReference type="Proteomes" id="UP000579812"/>
    </source>
</evidence>
<reference evidence="2 3" key="1">
    <citation type="submission" date="2020-04" db="EMBL/GenBank/DDBJ databases">
        <title>Chromosome-level genome assembly of a cyprinid fish Onychostoma macrolepis by integration of Nanopore Sequencing, Bionano and Hi-C technology.</title>
        <authorList>
            <person name="Wang D."/>
        </authorList>
    </citation>
    <scope>NUCLEOTIDE SEQUENCE [LARGE SCALE GENOMIC DNA]</scope>
    <source>
        <strain evidence="2">SWU-2019</strain>
        <tissue evidence="2">Muscle</tissue>
    </source>
</reference>
<accession>A0A7J6C3W3</accession>
<proteinExistence type="predicted"/>
<feature type="compositionally biased region" description="Low complexity" evidence="1">
    <location>
        <begin position="229"/>
        <end position="242"/>
    </location>
</feature>
<keyword evidence="3" id="KW-1185">Reference proteome</keyword>